<reference evidence="3" key="2">
    <citation type="submission" date="2022-08" db="EMBL/GenBank/DDBJ databases">
        <title>Genome Sequencing of Bacteroides fragilis Group Isolates with Nanopore Technology.</title>
        <authorList>
            <person name="Tisza M.J."/>
            <person name="Smith D."/>
            <person name="Dekker J.P."/>
        </authorList>
    </citation>
    <scope>NUCLEOTIDE SEQUENCE</scope>
    <source>
        <strain evidence="3">BFG-351</strain>
        <strain evidence="4">BFG-527</strain>
    </source>
</reference>
<dbReference type="GeneID" id="69587914"/>
<feature type="signal peptide" evidence="1">
    <location>
        <begin position="1"/>
        <end position="19"/>
    </location>
</feature>
<dbReference type="AlphaFoldDB" id="A0A3E5GJH9"/>
<accession>A0A174JUP5</accession>
<dbReference type="EMBL" id="JANUTS010000001">
    <property type="protein sequence ID" value="MCS2791222.1"/>
    <property type="molecule type" value="Genomic_DNA"/>
</dbReference>
<dbReference type="Pfam" id="PF14060">
    <property type="entry name" value="DUF4252"/>
    <property type="match status" value="1"/>
</dbReference>
<organism evidence="2 5">
    <name type="scientific">Bacteroides faecis</name>
    <dbReference type="NCBI Taxonomy" id="674529"/>
    <lineage>
        <taxon>Bacteria</taxon>
        <taxon>Pseudomonadati</taxon>
        <taxon>Bacteroidota</taxon>
        <taxon>Bacteroidia</taxon>
        <taxon>Bacteroidales</taxon>
        <taxon>Bacteroidaceae</taxon>
        <taxon>Bacteroides</taxon>
    </lineage>
</organism>
<evidence type="ECO:0000313" key="2">
    <source>
        <dbReference type="EMBL" id="CUP01926.1"/>
    </source>
</evidence>
<feature type="chain" id="PRO_5044593255" evidence="1">
    <location>
        <begin position="20"/>
        <end position="161"/>
    </location>
</feature>
<reference evidence="2 5" key="1">
    <citation type="submission" date="2015-09" db="EMBL/GenBank/DDBJ databases">
        <authorList>
            <consortium name="Pathogen Informatics"/>
        </authorList>
    </citation>
    <scope>NUCLEOTIDE SEQUENCE [LARGE SCALE GENOMIC DNA]</scope>
    <source>
        <strain evidence="2 5">2789STDY5834846</strain>
    </source>
</reference>
<name>A0A3E5GJH9_9BACE</name>
<dbReference type="Proteomes" id="UP000095606">
    <property type="component" value="Unassembled WGS sequence"/>
</dbReference>
<evidence type="ECO:0000313" key="4">
    <source>
        <dbReference type="EMBL" id="UVQ75673.1"/>
    </source>
</evidence>
<dbReference type="InterPro" id="IPR025348">
    <property type="entry name" value="DUF4252"/>
</dbReference>
<accession>A0A3E5GJH9</accession>
<evidence type="ECO:0000313" key="5">
    <source>
        <dbReference type="Proteomes" id="UP000095606"/>
    </source>
</evidence>
<dbReference type="RefSeq" id="WP_010535874.1">
    <property type="nucleotide sequence ID" value="NZ_CABMFH010000004.1"/>
</dbReference>
<evidence type="ECO:0000256" key="1">
    <source>
        <dbReference type="SAM" id="SignalP"/>
    </source>
</evidence>
<evidence type="ECO:0000313" key="3">
    <source>
        <dbReference type="EMBL" id="MCS2791222.1"/>
    </source>
</evidence>
<gene>
    <name evidence="2" type="ORF">ERS852461_01669</name>
    <name evidence="3" type="ORF">NXW97_04220</name>
    <name evidence="4" type="ORF">NXY30_04510</name>
</gene>
<dbReference type="EMBL" id="CP103141">
    <property type="protein sequence ID" value="UVQ75673.1"/>
    <property type="molecule type" value="Genomic_DNA"/>
</dbReference>
<keyword evidence="6" id="KW-1185">Reference proteome</keyword>
<dbReference type="Proteomes" id="UP001204548">
    <property type="component" value="Unassembled WGS sequence"/>
</dbReference>
<dbReference type="Proteomes" id="UP001060104">
    <property type="component" value="Chromosome"/>
</dbReference>
<keyword evidence="1" id="KW-0732">Signal</keyword>
<dbReference type="EMBL" id="CZAE01000006">
    <property type="protein sequence ID" value="CUP01926.1"/>
    <property type="molecule type" value="Genomic_DNA"/>
</dbReference>
<proteinExistence type="predicted"/>
<evidence type="ECO:0000313" key="6">
    <source>
        <dbReference type="Proteomes" id="UP001060104"/>
    </source>
</evidence>
<protein>
    <submittedName>
        <fullName evidence="3">DUF4252 domain-containing protein</fullName>
    </submittedName>
</protein>
<sequence length="161" mass="18392">MRKFLFTLLLLLVCHIGYGQSIDSLFDEFECEQNVDYVKVSPFMMSLGKMFCKHEEGSEIIRKVKSMKVMDLGDCSASVKKRFSSKVSKLNRKGYEELMRINDGGEKVHILMKIRKDAIRELLVVCSGNDSCTLIQINGKFVKDDIDKLVSMETGKKNGRH</sequence>